<accession>A0A8J6JMG2</accession>
<evidence type="ECO:0000313" key="2">
    <source>
        <dbReference type="Proteomes" id="UP000607645"/>
    </source>
</evidence>
<gene>
    <name evidence="1" type="ORF">H8S62_11240</name>
</gene>
<keyword evidence="2" id="KW-1185">Reference proteome</keyword>
<comment type="caution">
    <text evidence="1">The sequence shown here is derived from an EMBL/GenBank/DDBJ whole genome shotgun (WGS) entry which is preliminary data.</text>
</comment>
<evidence type="ECO:0000313" key="1">
    <source>
        <dbReference type="EMBL" id="MBC5737579.1"/>
    </source>
</evidence>
<proteinExistence type="predicted"/>
<dbReference type="RefSeq" id="WP_186919391.1">
    <property type="nucleotide sequence ID" value="NZ_JACOPQ010000008.1"/>
</dbReference>
<organism evidence="1 2">
    <name type="scientific">Lawsonibacter faecis</name>
    <dbReference type="NCBI Taxonomy" id="2763052"/>
    <lineage>
        <taxon>Bacteria</taxon>
        <taxon>Bacillati</taxon>
        <taxon>Bacillota</taxon>
        <taxon>Clostridia</taxon>
        <taxon>Eubacteriales</taxon>
        <taxon>Oscillospiraceae</taxon>
        <taxon>Lawsonibacter</taxon>
    </lineage>
</organism>
<dbReference type="AlphaFoldDB" id="A0A8J6JMG2"/>
<reference evidence="1" key="1">
    <citation type="submission" date="2020-08" db="EMBL/GenBank/DDBJ databases">
        <title>Genome public.</title>
        <authorList>
            <person name="Liu C."/>
            <person name="Sun Q."/>
        </authorList>
    </citation>
    <scope>NUCLEOTIDE SEQUENCE</scope>
    <source>
        <strain evidence="1">NSJ-52</strain>
    </source>
</reference>
<dbReference type="EMBL" id="JACOPQ010000008">
    <property type="protein sequence ID" value="MBC5737579.1"/>
    <property type="molecule type" value="Genomic_DNA"/>
</dbReference>
<sequence>MKEFTLSTARTFEDVWQETEICPAFLGTSPRPVKEVGYCRADHDGHHWYHDYFPVHPEYMTDAIKEEFERLAADILETEPVVQGIPGILKFCADYPESVQKDGARNRYNFYLEGEAANYWVTFLDLPKDYNFYLHIYVK</sequence>
<dbReference type="Proteomes" id="UP000607645">
    <property type="component" value="Unassembled WGS sequence"/>
</dbReference>
<protein>
    <submittedName>
        <fullName evidence="1">Uncharacterized protein</fullName>
    </submittedName>
</protein>
<name>A0A8J6JMG2_9FIRM</name>